<keyword evidence="4 7" id="KW-0378">Hydrolase</keyword>
<dbReference type="Proteomes" id="UP000286921">
    <property type="component" value="Unassembled WGS sequence"/>
</dbReference>
<evidence type="ECO:0000256" key="3">
    <source>
        <dbReference type="ARBA" id="ARBA00022786"/>
    </source>
</evidence>
<dbReference type="InterPro" id="IPR036959">
    <property type="entry name" value="Peptidase_C12_UCH_sf"/>
</dbReference>
<evidence type="ECO:0000256" key="2">
    <source>
        <dbReference type="ARBA" id="ARBA00022670"/>
    </source>
</evidence>
<evidence type="ECO:0000313" key="10">
    <source>
        <dbReference type="Proteomes" id="UP000286921"/>
    </source>
</evidence>
<name>A0A401KPE2_ASPAW</name>
<dbReference type="CDD" id="cd09616">
    <property type="entry name" value="Peptidase_C12_UCH_L1_L3"/>
    <property type="match status" value="1"/>
</dbReference>
<proteinExistence type="inferred from homology"/>
<dbReference type="Gene3D" id="3.40.532.10">
    <property type="entry name" value="Peptidase C12, ubiquitin carboxyl-terminal hydrolase"/>
    <property type="match status" value="1"/>
</dbReference>
<comment type="similarity">
    <text evidence="6 7">Belongs to the peptidase C12 family.</text>
</comment>
<evidence type="ECO:0000256" key="5">
    <source>
        <dbReference type="ARBA" id="ARBA00022807"/>
    </source>
</evidence>
<comment type="caution">
    <text evidence="6">Lacks conserved residue(s) required for the propagation of feature annotation.</text>
</comment>
<dbReference type="GO" id="GO:0004843">
    <property type="term" value="F:cysteine-type deubiquitinase activity"/>
    <property type="evidence" value="ECO:0007669"/>
    <property type="project" value="UniProtKB-EC"/>
</dbReference>
<dbReference type="EMBL" id="BDHI01000007">
    <property type="protein sequence ID" value="GCB21140.1"/>
    <property type="molecule type" value="Genomic_DNA"/>
</dbReference>
<reference evidence="9 10" key="1">
    <citation type="submission" date="2016-09" db="EMBL/GenBank/DDBJ databases">
        <title>Aspergillus awamori IFM 58123T.</title>
        <authorList>
            <person name="Kusuya Y."/>
            <person name="Shimizu M."/>
            <person name="Takahashi H."/>
            <person name="Yaguchi T."/>
        </authorList>
    </citation>
    <scope>NUCLEOTIDE SEQUENCE [LARGE SCALE GENOMIC DNA]</scope>
    <source>
        <strain evidence="9 10">IFM 58123</strain>
    </source>
</reference>
<evidence type="ECO:0000313" key="9">
    <source>
        <dbReference type="EMBL" id="GCB21140.1"/>
    </source>
</evidence>
<organism evidence="9 10">
    <name type="scientific">Aspergillus awamori</name>
    <name type="common">Black koji mold</name>
    <dbReference type="NCBI Taxonomy" id="105351"/>
    <lineage>
        <taxon>Eukaryota</taxon>
        <taxon>Fungi</taxon>
        <taxon>Dikarya</taxon>
        <taxon>Ascomycota</taxon>
        <taxon>Pezizomycotina</taxon>
        <taxon>Eurotiomycetes</taxon>
        <taxon>Eurotiomycetidae</taxon>
        <taxon>Eurotiales</taxon>
        <taxon>Aspergillaceae</taxon>
        <taxon>Aspergillus</taxon>
    </lineage>
</organism>
<evidence type="ECO:0000256" key="6">
    <source>
        <dbReference type="PROSITE-ProRule" id="PRU01393"/>
    </source>
</evidence>
<evidence type="ECO:0000256" key="1">
    <source>
        <dbReference type="ARBA" id="ARBA00000707"/>
    </source>
</evidence>
<keyword evidence="3 7" id="KW-0833">Ubl conjugation pathway</keyword>
<dbReference type="PRINTS" id="PR00707">
    <property type="entry name" value="UBCTHYDRLASE"/>
</dbReference>
<feature type="domain" description="UCH catalytic" evidence="8">
    <location>
        <begin position="130"/>
        <end position="364"/>
    </location>
</feature>
<accession>A0A401KPE2</accession>
<dbReference type="SUPFAM" id="SSF54001">
    <property type="entry name" value="Cysteine proteinases"/>
    <property type="match status" value="1"/>
</dbReference>
<keyword evidence="10" id="KW-1185">Reference proteome</keyword>
<evidence type="ECO:0000256" key="4">
    <source>
        <dbReference type="ARBA" id="ARBA00022801"/>
    </source>
</evidence>
<dbReference type="GO" id="GO:0005737">
    <property type="term" value="C:cytoplasm"/>
    <property type="evidence" value="ECO:0007669"/>
    <property type="project" value="TreeGrafter"/>
</dbReference>
<dbReference type="AlphaFoldDB" id="A0A401KPE2"/>
<comment type="caution">
    <text evidence="9">The sequence shown here is derived from an EMBL/GenBank/DDBJ whole genome shotgun (WGS) entry which is preliminary data.</text>
</comment>
<dbReference type="InterPro" id="IPR038765">
    <property type="entry name" value="Papain-like_cys_pep_sf"/>
</dbReference>
<comment type="catalytic activity">
    <reaction evidence="1 7">
        <text>Thiol-dependent hydrolysis of ester, thioester, amide, peptide and isopeptide bonds formed by the C-terminal Gly of ubiquitin (a 76-residue protein attached to proteins as an intracellular targeting signal).</text>
        <dbReference type="EC" id="3.4.19.12"/>
    </reaction>
</comment>
<dbReference type="GO" id="GO:0006511">
    <property type="term" value="P:ubiquitin-dependent protein catabolic process"/>
    <property type="evidence" value="ECO:0007669"/>
    <property type="project" value="UniProtKB-UniRule"/>
</dbReference>
<dbReference type="FunFam" id="3.40.532.10:FF:000008">
    <property type="entry name" value="Ubiquitin carboxyl-terminal hydrolase"/>
    <property type="match status" value="1"/>
</dbReference>
<dbReference type="EC" id="3.4.19.12" evidence="7"/>
<dbReference type="PANTHER" id="PTHR10589">
    <property type="entry name" value="UBIQUITIN CARBOXYL-TERMINAL HYDROLASE"/>
    <property type="match status" value="1"/>
</dbReference>
<dbReference type="GO" id="GO:0016579">
    <property type="term" value="P:protein deubiquitination"/>
    <property type="evidence" value="ECO:0007669"/>
    <property type="project" value="TreeGrafter"/>
</dbReference>
<protein>
    <recommendedName>
        <fullName evidence="7">Ubiquitin carboxyl-terminal hydrolase</fullName>
        <ecNumber evidence="7">3.4.19.12</ecNumber>
    </recommendedName>
</protein>
<dbReference type="STRING" id="105351.A0A401KPE2"/>
<keyword evidence="2 7" id="KW-0645">Protease</keyword>
<evidence type="ECO:0000259" key="8">
    <source>
        <dbReference type="PROSITE" id="PS52048"/>
    </source>
</evidence>
<keyword evidence="5 7" id="KW-0788">Thiol protease</keyword>
<dbReference type="PROSITE" id="PS52048">
    <property type="entry name" value="UCH_DOMAIN"/>
    <property type="match status" value="1"/>
</dbReference>
<dbReference type="InterPro" id="IPR001578">
    <property type="entry name" value="Peptidase_C12_UCH"/>
</dbReference>
<gene>
    <name evidence="9" type="ORF">AAWM_04025</name>
</gene>
<sequence>MGLNNSSCRSIHDAGDLKYDAGTYISPSVPQKGVFFLKLLANTLAYSKSTDRILQTLHHLLRVDCQWDSTSSDFVSLSTTHVTSTSARAFSNVTLQLQYALRSPTQDPHQNPRVSIIVHLLSLFKMEKKTWKMLENNPDVMNQLAAKLGLSPELQFYDVYSLDDPSQLTHIPRPALALLVIIPLTPAWDQSRKAEDANKEEPYPGSGRPDEPVIWFKQTIGHACGSIGLLHSVINGPAVDFITPGSDLATIRNLAIPLDMNKRAKMLYNNEAFEVAHKSVEQAGESDANLMDERDGGHFVSFVKSGGKLWELEGSRKGPLERGDLAENEDVLSPRALDMGIRRIIKLNADEGGSLLFSCIALARKT</sequence>
<dbReference type="Pfam" id="PF01088">
    <property type="entry name" value="Peptidase_C12"/>
    <property type="match status" value="1"/>
</dbReference>
<dbReference type="PANTHER" id="PTHR10589:SF41">
    <property type="entry name" value="UBIQUITIN CARBOXYL-TERMINAL HYDROLASE"/>
    <property type="match status" value="1"/>
</dbReference>
<evidence type="ECO:0000256" key="7">
    <source>
        <dbReference type="RuleBase" id="RU361215"/>
    </source>
</evidence>